<keyword evidence="2" id="KW-0812">Transmembrane</keyword>
<gene>
    <name evidence="3" type="ORF">DP120_09120</name>
</gene>
<evidence type="ECO:0000313" key="4">
    <source>
        <dbReference type="Proteomes" id="UP000251002"/>
    </source>
</evidence>
<comment type="caution">
    <text evidence="3">The sequence shown here is derived from an EMBL/GenBank/DDBJ whole genome shotgun (WGS) entry which is preliminary data.</text>
</comment>
<dbReference type="EMBL" id="QLZR01000003">
    <property type="protein sequence ID" value="RAZ77633.1"/>
    <property type="molecule type" value="Genomic_DNA"/>
</dbReference>
<organism evidence="3 4">
    <name type="scientific">Planococcus halotolerans</name>
    <dbReference type="NCBI Taxonomy" id="2233542"/>
    <lineage>
        <taxon>Bacteria</taxon>
        <taxon>Bacillati</taxon>
        <taxon>Bacillota</taxon>
        <taxon>Bacilli</taxon>
        <taxon>Bacillales</taxon>
        <taxon>Caryophanaceae</taxon>
        <taxon>Planococcus</taxon>
    </lineage>
</organism>
<keyword evidence="2" id="KW-0472">Membrane</keyword>
<evidence type="ECO:0000313" key="3">
    <source>
        <dbReference type="EMBL" id="RAZ77633.1"/>
    </source>
</evidence>
<dbReference type="Proteomes" id="UP000251002">
    <property type="component" value="Unassembled WGS sequence"/>
</dbReference>
<keyword evidence="4" id="KW-1185">Reference proteome</keyword>
<protein>
    <recommendedName>
        <fullName evidence="5">SHOCT domain-containing protein</fullName>
    </recommendedName>
</protein>
<evidence type="ECO:0000256" key="1">
    <source>
        <dbReference type="SAM" id="MobiDB-lite"/>
    </source>
</evidence>
<keyword evidence="2" id="KW-1133">Transmembrane helix</keyword>
<sequence length="91" mass="10492">MVLELVLLSTFPIPLRLLAGLAVLITGVLIAFWFFMAKNNPRSHKVDELPSNNEERKLQDQYDKGEITEEDYMNKRSEADNDSHSRSKNNQ</sequence>
<proteinExistence type="predicted"/>
<name>A0A365KXB5_9BACL</name>
<dbReference type="AlphaFoldDB" id="A0A365KXB5"/>
<evidence type="ECO:0000256" key="2">
    <source>
        <dbReference type="SAM" id="Phobius"/>
    </source>
</evidence>
<feature type="region of interest" description="Disordered" evidence="1">
    <location>
        <begin position="43"/>
        <end position="91"/>
    </location>
</feature>
<reference evidence="3 4" key="1">
    <citation type="submission" date="2018-06" db="EMBL/GenBank/DDBJ databases">
        <title>The draft genome sequences of strains SCU63 and S1.</title>
        <authorList>
            <person name="Gan L."/>
        </authorList>
    </citation>
    <scope>NUCLEOTIDE SEQUENCE [LARGE SCALE GENOMIC DNA]</scope>
    <source>
        <strain evidence="3 4">SCU63</strain>
    </source>
</reference>
<feature type="compositionally biased region" description="Basic and acidic residues" evidence="1">
    <location>
        <begin position="44"/>
        <end position="85"/>
    </location>
</feature>
<feature type="transmembrane region" description="Helical" evidence="2">
    <location>
        <begin position="13"/>
        <end position="35"/>
    </location>
</feature>
<accession>A0A365KXB5</accession>
<evidence type="ECO:0008006" key="5">
    <source>
        <dbReference type="Google" id="ProtNLM"/>
    </source>
</evidence>